<dbReference type="SFLD" id="SFLDS00003">
    <property type="entry name" value="Haloacid_Dehalogenase"/>
    <property type="match status" value="1"/>
</dbReference>
<dbReference type="Gene3D" id="3.40.50.1000">
    <property type="entry name" value="HAD superfamily/HAD-like"/>
    <property type="match status" value="1"/>
</dbReference>
<dbReference type="SFLD" id="SFLDG01140">
    <property type="entry name" value="C2.B:_Phosphomannomutase_and_P"/>
    <property type="match status" value="1"/>
</dbReference>
<dbReference type="GO" id="GO:0016787">
    <property type="term" value="F:hydrolase activity"/>
    <property type="evidence" value="ECO:0007669"/>
    <property type="project" value="UniProtKB-KW"/>
</dbReference>
<organism evidence="3 4">
    <name type="scientific">Exiguobacterium alkaliphilum</name>
    <dbReference type="NCBI Taxonomy" id="1428684"/>
    <lineage>
        <taxon>Bacteria</taxon>
        <taxon>Bacillati</taxon>
        <taxon>Bacillota</taxon>
        <taxon>Bacilli</taxon>
        <taxon>Bacillales</taxon>
        <taxon>Bacillales Family XII. Incertae Sedis</taxon>
        <taxon>Exiguobacterium</taxon>
    </lineage>
</organism>
<protein>
    <submittedName>
        <fullName evidence="3">HAD-IIB family hydrolase</fullName>
    </submittedName>
</protein>
<accession>A0ABT2KWP8</accession>
<gene>
    <name evidence="3" type="ORF">NQG31_04815</name>
</gene>
<reference evidence="3 4" key="1">
    <citation type="submission" date="2022-07" db="EMBL/GenBank/DDBJ databases">
        <title>Genomic and pangenome structural analysis of the polyextremophile Exiguobacterium.</title>
        <authorList>
            <person name="Shen L."/>
        </authorList>
    </citation>
    <scope>NUCLEOTIDE SEQUENCE [LARGE SCALE GENOMIC DNA]</scope>
    <source>
        <strain evidence="3 4">12_1</strain>
    </source>
</reference>
<dbReference type="Pfam" id="PF05116">
    <property type="entry name" value="S6PP"/>
    <property type="match status" value="1"/>
</dbReference>
<comment type="caution">
    <text evidence="3">The sequence shown here is derived from an EMBL/GenBank/DDBJ whole genome shotgun (WGS) entry which is preliminary data.</text>
</comment>
<feature type="domain" description="Sucrose phosphatase-like" evidence="2">
    <location>
        <begin position="10"/>
        <end position="258"/>
    </location>
</feature>
<dbReference type="PANTHER" id="PTHR10000:SF57">
    <property type="entry name" value="KANOSAMINE-6-PHOSPHATE PHOSPHATASE"/>
    <property type="match status" value="1"/>
</dbReference>
<keyword evidence="4" id="KW-1185">Reference proteome</keyword>
<dbReference type="Proteomes" id="UP001206821">
    <property type="component" value="Unassembled WGS sequence"/>
</dbReference>
<evidence type="ECO:0000313" key="4">
    <source>
        <dbReference type="Proteomes" id="UP001206821"/>
    </source>
</evidence>
<evidence type="ECO:0000259" key="2">
    <source>
        <dbReference type="Pfam" id="PF05116"/>
    </source>
</evidence>
<dbReference type="RefSeq" id="WP_034816104.1">
    <property type="nucleotide sequence ID" value="NZ_JANIEK010000012.1"/>
</dbReference>
<dbReference type="SFLD" id="SFLDG01141">
    <property type="entry name" value="C2.B.1:_Sucrose_Phosphatase_Li"/>
    <property type="match status" value="1"/>
</dbReference>
<dbReference type="PANTHER" id="PTHR10000">
    <property type="entry name" value="PHOSPHOSERINE PHOSPHATASE"/>
    <property type="match status" value="1"/>
</dbReference>
<keyword evidence="1 3" id="KW-0378">Hydrolase</keyword>
<evidence type="ECO:0000256" key="1">
    <source>
        <dbReference type="ARBA" id="ARBA00022801"/>
    </source>
</evidence>
<name>A0ABT2KWP8_9BACL</name>
<dbReference type="NCBIfam" id="TIGR01484">
    <property type="entry name" value="HAD-SF-IIB"/>
    <property type="match status" value="1"/>
</dbReference>
<dbReference type="InterPro" id="IPR006379">
    <property type="entry name" value="HAD-SF_hydro_IIB"/>
</dbReference>
<sequence length="263" mass="29756">MRRFTGEGRTLVCFDFDETYFPHACTEEQLADVRRLEDFLEQHAERFSTMWVTGSSFADLAEKTMRASMRYWPHRIASSLGTELYRVNTSGTLKRDDAFSQLFPDDFSDRVGRVVDMMRSEAIVLEAQPGAGTNVWMQNYYYHDHHEAAFERIREATRTVGIAVNISRCNPLAGDPDGSYDIDFIPEGAGKTAAVEYVCDRFSFRAEDAYAFGDSGNDLGMLKRVGNGYVLGNGTEQAKRAHQRVTEKSYAAGILEVLTREFD</sequence>
<dbReference type="Gene3D" id="3.30.70.1410">
    <property type="entry name" value="yhjk (haloacid dehalogenase-like hydrolase protein) domain"/>
    <property type="match status" value="1"/>
</dbReference>
<dbReference type="SUPFAM" id="SSF56784">
    <property type="entry name" value="HAD-like"/>
    <property type="match status" value="1"/>
</dbReference>
<dbReference type="InterPro" id="IPR023214">
    <property type="entry name" value="HAD_sf"/>
</dbReference>
<dbReference type="InterPro" id="IPR036412">
    <property type="entry name" value="HAD-like_sf"/>
</dbReference>
<dbReference type="PROSITE" id="PS01229">
    <property type="entry name" value="COF_2"/>
    <property type="match status" value="1"/>
</dbReference>
<dbReference type="InterPro" id="IPR006380">
    <property type="entry name" value="SPP-like_dom"/>
</dbReference>
<proteinExistence type="predicted"/>
<evidence type="ECO:0000313" key="3">
    <source>
        <dbReference type="EMBL" id="MCT4794855.1"/>
    </source>
</evidence>
<dbReference type="EMBL" id="JANIEK010000012">
    <property type="protein sequence ID" value="MCT4794855.1"/>
    <property type="molecule type" value="Genomic_DNA"/>
</dbReference>